<evidence type="ECO:0000313" key="1">
    <source>
        <dbReference type="EMBL" id="KAK0631795.1"/>
    </source>
</evidence>
<dbReference type="EMBL" id="JAULSU010000001">
    <property type="protein sequence ID" value="KAK0631795.1"/>
    <property type="molecule type" value="Genomic_DNA"/>
</dbReference>
<dbReference type="Proteomes" id="UP001175000">
    <property type="component" value="Unassembled WGS sequence"/>
</dbReference>
<gene>
    <name evidence="1" type="ORF">B0T14DRAFT_11536</name>
</gene>
<name>A0AA39XDN9_9PEZI</name>
<reference evidence="1" key="1">
    <citation type="submission" date="2023-06" db="EMBL/GenBank/DDBJ databases">
        <title>Genome-scale phylogeny and comparative genomics of the fungal order Sordariales.</title>
        <authorList>
            <consortium name="Lawrence Berkeley National Laboratory"/>
            <person name="Hensen N."/>
            <person name="Bonometti L."/>
            <person name="Westerberg I."/>
            <person name="Brannstrom I.O."/>
            <person name="Guillou S."/>
            <person name="Cros-Aarteil S."/>
            <person name="Calhoun S."/>
            <person name="Haridas S."/>
            <person name="Kuo A."/>
            <person name="Mondo S."/>
            <person name="Pangilinan J."/>
            <person name="Riley R."/>
            <person name="Labutti K."/>
            <person name="Andreopoulos B."/>
            <person name="Lipzen A."/>
            <person name="Chen C."/>
            <person name="Yanf M."/>
            <person name="Daum C."/>
            <person name="Ng V."/>
            <person name="Clum A."/>
            <person name="Steindorff A."/>
            <person name="Ohm R."/>
            <person name="Martin F."/>
            <person name="Silar P."/>
            <person name="Natvig D."/>
            <person name="Lalanne C."/>
            <person name="Gautier V."/>
            <person name="Ament-Velasquez S.L."/>
            <person name="Kruys A."/>
            <person name="Hutchinson M.I."/>
            <person name="Powell A.J."/>
            <person name="Barry K."/>
            <person name="Miller A.N."/>
            <person name="Grigoriev I.V."/>
            <person name="Debuchy R."/>
            <person name="Gladieux P."/>
            <person name="Thoren M.H."/>
            <person name="Johannesson H."/>
        </authorList>
    </citation>
    <scope>NUCLEOTIDE SEQUENCE</scope>
    <source>
        <strain evidence="1">CBS 606.72</strain>
    </source>
</reference>
<keyword evidence="2" id="KW-1185">Reference proteome</keyword>
<accession>A0AA39XDN9</accession>
<comment type="caution">
    <text evidence="1">The sequence shown here is derived from an EMBL/GenBank/DDBJ whole genome shotgun (WGS) entry which is preliminary data.</text>
</comment>
<proteinExistence type="predicted"/>
<organism evidence="1 2">
    <name type="scientific">Immersiella caudata</name>
    <dbReference type="NCBI Taxonomy" id="314043"/>
    <lineage>
        <taxon>Eukaryota</taxon>
        <taxon>Fungi</taxon>
        <taxon>Dikarya</taxon>
        <taxon>Ascomycota</taxon>
        <taxon>Pezizomycotina</taxon>
        <taxon>Sordariomycetes</taxon>
        <taxon>Sordariomycetidae</taxon>
        <taxon>Sordariales</taxon>
        <taxon>Lasiosphaeriaceae</taxon>
        <taxon>Immersiella</taxon>
    </lineage>
</organism>
<protein>
    <submittedName>
        <fullName evidence="1">Uncharacterized protein</fullName>
    </submittedName>
</protein>
<sequence>MLYLAASRPLLPSFLAAQPTSNSSEDRGQPAAGRLYVSSGTRDAADLPSGCAAGFFKFPLQPTYLTTTATPQLAMLVISLCRSGAGSASRLKGGRRPNLFCFCATDRSGGQEAGQDAVALGHEVDGCVLVPG</sequence>
<evidence type="ECO:0000313" key="2">
    <source>
        <dbReference type="Proteomes" id="UP001175000"/>
    </source>
</evidence>
<dbReference type="AlphaFoldDB" id="A0AA39XDN9"/>